<dbReference type="STRING" id="1267423.SAMN05216290_3195"/>
<proteinExistence type="predicted"/>
<keyword evidence="3" id="KW-1185">Reference proteome</keyword>
<dbReference type="SUPFAM" id="SSF51735">
    <property type="entry name" value="NAD(P)-binding Rossmann-fold domains"/>
    <property type="match status" value="1"/>
</dbReference>
<protein>
    <submittedName>
        <fullName evidence="2">Trk system potassium uptake protein TrkA</fullName>
    </submittedName>
</protein>
<accession>A0A1I0R7C8</accession>
<dbReference type="Pfam" id="PF02254">
    <property type="entry name" value="TrkA_N"/>
    <property type="match status" value="1"/>
</dbReference>
<evidence type="ECO:0000313" key="3">
    <source>
        <dbReference type="Proteomes" id="UP000199437"/>
    </source>
</evidence>
<name>A0A1I0R7C8_9BACT</name>
<dbReference type="GO" id="GO:0006813">
    <property type="term" value="P:potassium ion transport"/>
    <property type="evidence" value="ECO:0007669"/>
    <property type="project" value="InterPro"/>
</dbReference>
<dbReference type="SUPFAM" id="SSF116726">
    <property type="entry name" value="TrkA C-terminal domain-like"/>
    <property type="match status" value="1"/>
</dbReference>
<dbReference type="EMBL" id="FOIR01000003">
    <property type="protein sequence ID" value="SEW36582.1"/>
    <property type="molecule type" value="Genomic_DNA"/>
</dbReference>
<dbReference type="InterPro" id="IPR036291">
    <property type="entry name" value="NAD(P)-bd_dom_sf"/>
</dbReference>
<dbReference type="Gene3D" id="3.30.70.1450">
    <property type="entry name" value="Regulator of K+ conductance, C-terminal domain"/>
    <property type="match status" value="1"/>
</dbReference>
<dbReference type="Proteomes" id="UP000199437">
    <property type="component" value="Unassembled WGS sequence"/>
</dbReference>
<organism evidence="2 3">
    <name type="scientific">Roseivirga pacifica</name>
    <dbReference type="NCBI Taxonomy" id="1267423"/>
    <lineage>
        <taxon>Bacteria</taxon>
        <taxon>Pseudomonadati</taxon>
        <taxon>Bacteroidota</taxon>
        <taxon>Cytophagia</taxon>
        <taxon>Cytophagales</taxon>
        <taxon>Roseivirgaceae</taxon>
        <taxon>Roseivirga</taxon>
    </lineage>
</organism>
<dbReference type="AlphaFoldDB" id="A0A1I0R7C8"/>
<reference evidence="3" key="1">
    <citation type="submission" date="2016-10" db="EMBL/GenBank/DDBJ databases">
        <authorList>
            <person name="Varghese N."/>
            <person name="Submissions S."/>
        </authorList>
    </citation>
    <scope>NUCLEOTIDE SEQUENCE [LARGE SCALE GENOMIC DNA]</scope>
    <source>
        <strain evidence="3">CGMCC 1.12402</strain>
    </source>
</reference>
<dbReference type="Gene3D" id="3.40.50.720">
    <property type="entry name" value="NAD(P)-binding Rossmann-like Domain"/>
    <property type="match status" value="1"/>
</dbReference>
<dbReference type="PROSITE" id="PS51201">
    <property type="entry name" value="RCK_N"/>
    <property type="match status" value="1"/>
</dbReference>
<dbReference type="OrthoDB" id="9776294at2"/>
<sequence length="227" mass="25197">MKYVIIGLGNFGASLAEELTKIGHEVIGVDRNMGKVEMVKETITHSICLDSTDEHAVKQLPLKDADAVMICIGEDEGANLMSTALMKKIGVKKLISRAITPLHQTVLEAMQVDEIVHPEQETATRWAKRLNIDCVVDSFELTGEYSIVEATVPERLIGKSLIDIGFHQHYNLIVLTTMSIEEGKNMLGVNKKVNKIKGIASPKTVLNKGEIMVLYGHMKDIERFLEE</sequence>
<dbReference type="PANTHER" id="PTHR43833">
    <property type="entry name" value="POTASSIUM CHANNEL PROTEIN 2-RELATED-RELATED"/>
    <property type="match status" value="1"/>
</dbReference>
<dbReference type="InterPro" id="IPR003148">
    <property type="entry name" value="RCK_N"/>
</dbReference>
<dbReference type="InterPro" id="IPR050721">
    <property type="entry name" value="Trk_Ktr_HKT_K-transport"/>
</dbReference>
<dbReference type="GeneID" id="99987873"/>
<evidence type="ECO:0000259" key="1">
    <source>
        <dbReference type="PROSITE" id="PS51201"/>
    </source>
</evidence>
<dbReference type="RefSeq" id="WP_090259715.1">
    <property type="nucleotide sequence ID" value="NZ_FOIR01000003.1"/>
</dbReference>
<dbReference type="PANTHER" id="PTHR43833:SF7">
    <property type="entry name" value="KTR SYSTEM POTASSIUM UPTAKE PROTEIN C"/>
    <property type="match status" value="1"/>
</dbReference>
<gene>
    <name evidence="2" type="ORF">SAMN05216290_3195</name>
</gene>
<feature type="domain" description="RCK N-terminal" evidence="1">
    <location>
        <begin position="1"/>
        <end position="116"/>
    </location>
</feature>
<dbReference type="InterPro" id="IPR036721">
    <property type="entry name" value="RCK_C_sf"/>
</dbReference>
<evidence type="ECO:0000313" key="2">
    <source>
        <dbReference type="EMBL" id="SEW36582.1"/>
    </source>
</evidence>